<organism evidence="10 11">
    <name type="scientific">Sphaeramia orbicularis</name>
    <name type="common">orbiculate cardinalfish</name>
    <dbReference type="NCBI Taxonomy" id="375764"/>
    <lineage>
        <taxon>Eukaryota</taxon>
        <taxon>Metazoa</taxon>
        <taxon>Chordata</taxon>
        <taxon>Craniata</taxon>
        <taxon>Vertebrata</taxon>
        <taxon>Euteleostomi</taxon>
        <taxon>Actinopterygii</taxon>
        <taxon>Neopterygii</taxon>
        <taxon>Teleostei</taxon>
        <taxon>Neoteleostei</taxon>
        <taxon>Acanthomorphata</taxon>
        <taxon>Gobiaria</taxon>
        <taxon>Kurtiformes</taxon>
        <taxon>Apogonoidei</taxon>
        <taxon>Apogonidae</taxon>
        <taxon>Apogoninae</taxon>
        <taxon>Sphaeramia</taxon>
    </lineage>
</organism>
<dbReference type="Ensembl" id="ENSSORT00005034342.1">
    <property type="protein sequence ID" value="ENSSORP00005033434.1"/>
    <property type="gene ID" value="ENSSORG00005015830.1"/>
</dbReference>
<protein>
    <recommendedName>
        <fullName evidence="12">UPAR/Ly6 domain-containing protein</fullName>
    </recommendedName>
</protein>
<comment type="subcellular location">
    <subcellularLocation>
        <location evidence="1">Cell membrane</location>
    </subcellularLocation>
    <subcellularLocation>
        <location evidence="2">Secreted</location>
    </subcellularLocation>
</comment>
<keyword evidence="6" id="KW-0472">Membrane</keyword>
<evidence type="ECO:0000259" key="8">
    <source>
        <dbReference type="Pfam" id="PF00021"/>
    </source>
</evidence>
<evidence type="ECO:0000256" key="1">
    <source>
        <dbReference type="ARBA" id="ARBA00004236"/>
    </source>
</evidence>
<dbReference type="GO" id="GO:0005886">
    <property type="term" value="C:plasma membrane"/>
    <property type="evidence" value="ECO:0007669"/>
    <property type="project" value="UniProtKB-SubCell"/>
</dbReference>
<dbReference type="Pfam" id="PF00021">
    <property type="entry name" value="UPAR_LY6"/>
    <property type="match status" value="1"/>
</dbReference>
<dbReference type="InParanoid" id="A0A673AVT1"/>
<keyword evidence="5" id="KW-0732">Signal</keyword>
<accession>A0A673AVT1</accession>
<evidence type="ECO:0000259" key="9">
    <source>
        <dbReference type="Pfam" id="PF00087"/>
    </source>
</evidence>
<dbReference type="Proteomes" id="UP000472271">
    <property type="component" value="Chromosome 16"/>
</dbReference>
<keyword evidence="4" id="KW-0964">Secreted</keyword>
<dbReference type="InterPro" id="IPR045860">
    <property type="entry name" value="Snake_toxin-like_sf"/>
</dbReference>
<dbReference type="SUPFAM" id="SSF57302">
    <property type="entry name" value="Snake toxin-like"/>
    <property type="match status" value="2"/>
</dbReference>
<reference evidence="10" key="2">
    <citation type="submission" date="2025-08" db="UniProtKB">
        <authorList>
            <consortium name="Ensembl"/>
        </authorList>
    </citation>
    <scope>IDENTIFICATION</scope>
</reference>
<proteinExistence type="predicted"/>
<dbReference type="GO" id="GO:0005576">
    <property type="term" value="C:extracellular region"/>
    <property type="evidence" value="ECO:0007669"/>
    <property type="project" value="UniProtKB-SubCell"/>
</dbReference>
<evidence type="ECO:0008006" key="12">
    <source>
        <dbReference type="Google" id="ProtNLM"/>
    </source>
</evidence>
<evidence type="ECO:0000256" key="4">
    <source>
        <dbReference type="ARBA" id="ARBA00022525"/>
    </source>
</evidence>
<evidence type="ECO:0000313" key="10">
    <source>
        <dbReference type="Ensembl" id="ENSSORP00005033434.1"/>
    </source>
</evidence>
<dbReference type="PANTHER" id="PTHR20914">
    <property type="entry name" value="LY6/PLAUR DOMAIN-CONTAINING PROTEIN 8"/>
    <property type="match status" value="1"/>
</dbReference>
<dbReference type="InterPro" id="IPR035076">
    <property type="entry name" value="Toxin/TOLIP"/>
</dbReference>
<evidence type="ECO:0000256" key="2">
    <source>
        <dbReference type="ARBA" id="ARBA00004613"/>
    </source>
</evidence>
<dbReference type="InterPro" id="IPR050918">
    <property type="entry name" value="CNF-like_PLA2_Inhibitor"/>
</dbReference>
<dbReference type="AlphaFoldDB" id="A0A673AVT1"/>
<evidence type="ECO:0000256" key="3">
    <source>
        <dbReference type="ARBA" id="ARBA00022475"/>
    </source>
</evidence>
<dbReference type="Pfam" id="PF00087">
    <property type="entry name" value="Toxin_TOLIP"/>
    <property type="match status" value="1"/>
</dbReference>
<keyword evidence="7" id="KW-0325">Glycoprotein</keyword>
<evidence type="ECO:0000256" key="7">
    <source>
        <dbReference type="ARBA" id="ARBA00023180"/>
    </source>
</evidence>
<keyword evidence="3" id="KW-1003">Cell membrane</keyword>
<feature type="domain" description="Snake toxin/toxin-like" evidence="9">
    <location>
        <begin position="120"/>
        <end position="198"/>
    </location>
</feature>
<dbReference type="InterPro" id="IPR016054">
    <property type="entry name" value="LY6_UPA_recep-like"/>
</dbReference>
<name>A0A673AVT1_9TELE</name>
<dbReference type="PANTHER" id="PTHR20914:SF9">
    <property type="entry name" value="COILED, ISOFORM A"/>
    <property type="match status" value="1"/>
</dbReference>
<reference evidence="10" key="1">
    <citation type="submission" date="2019-06" db="EMBL/GenBank/DDBJ databases">
        <authorList>
            <consortium name="Wellcome Sanger Institute Data Sharing"/>
        </authorList>
    </citation>
    <scope>NUCLEOTIDE SEQUENCE [LARGE SCALE GENOMIC DNA]</scope>
</reference>
<feature type="domain" description="UPAR/Ly6" evidence="8">
    <location>
        <begin position="38"/>
        <end position="105"/>
    </location>
</feature>
<dbReference type="Gene3D" id="2.10.60.10">
    <property type="entry name" value="CD59"/>
    <property type="match status" value="2"/>
</dbReference>
<keyword evidence="11" id="KW-1185">Reference proteome</keyword>
<sequence>HHLILIICSLCRYQHFLKFSSKSVHSFLSYFAHGQTDRQTNAECPSGSDRCMAQRVTTFTGKEKTKIVVSKGYAPASLRLQGSINLGRVKAAFTTKCCTTDLCNDQLAPGNILYLPNGKKCFGCDGTGFCHRKLDCPKTSTICLPHISSDQREELDSGFVKVRTKGCITKDFCQKRQLAELSYKHIKRMTCCQGDYCNRADSTGSSLLLLVVTGFSLVIFS</sequence>
<evidence type="ECO:0000256" key="6">
    <source>
        <dbReference type="ARBA" id="ARBA00023136"/>
    </source>
</evidence>
<evidence type="ECO:0000313" key="11">
    <source>
        <dbReference type="Proteomes" id="UP000472271"/>
    </source>
</evidence>
<reference evidence="10" key="3">
    <citation type="submission" date="2025-09" db="UniProtKB">
        <authorList>
            <consortium name="Ensembl"/>
        </authorList>
    </citation>
    <scope>IDENTIFICATION</scope>
</reference>
<evidence type="ECO:0000256" key="5">
    <source>
        <dbReference type="ARBA" id="ARBA00022729"/>
    </source>
</evidence>